<protein>
    <submittedName>
        <fullName evidence="1">Uncharacterized protein</fullName>
    </submittedName>
</protein>
<organism evidence="1 2">
    <name type="scientific">Neurospora tetraspora</name>
    <dbReference type="NCBI Taxonomy" id="94610"/>
    <lineage>
        <taxon>Eukaryota</taxon>
        <taxon>Fungi</taxon>
        <taxon>Dikarya</taxon>
        <taxon>Ascomycota</taxon>
        <taxon>Pezizomycotina</taxon>
        <taxon>Sordariomycetes</taxon>
        <taxon>Sordariomycetidae</taxon>
        <taxon>Sordariales</taxon>
        <taxon>Sordariaceae</taxon>
        <taxon>Neurospora</taxon>
    </lineage>
</organism>
<dbReference type="Proteomes" id="UP001278500">
    <property type="component" value="Unassembled WGS sequence"/>
</dbReference>
<proteinExistence type="predicted"/>
<gene>
    <name evidence="1" type="ORF">B0H65DRAFT_317869</name>
</gene>
<accession>A0AAE0J7B0</accession>
<dbReference type="EMBL" id="JAUEPP010000008">
    <property type="protein sequence ID" value="KAK3338291.1"/>
    <property type="molecule type" value="Genomic_DNA"/>
</dbReference>
<sequence>MNSAPKPSLLGLPVEVRLQIYQHIWTISQEEQYLGWAYTGRYYCQREITYLKASYLKAQLSAISTLGAIYQKIRNEAYAEYFHTTQIYLGWGYFDFWEMSPFYQHDREALELIRTSYLLQTRARHICLHWVDVPPFEPLGPLGISRAQQDRYFVTKRMRDNHKIAMECLETRFPNAITLDVICDVNPFDDAFWYFWRAQHFELSINITENFNMSESYYGDRDSERIKSLPFRRLEKAVVRTVSRTYPRGMSLFRDHEEAAWFRRFKEDVATLVAPREEGDEDRSYIIKNHIGGIYLKWPRSYKI</sequence>
<reference evidence="1" key="2">
    <citation type="submission" date="2023-06" db="EMBL/GenBank/DDBJ databases">
        <authorList>
            <consortium name="Lawrence Berkeley National Laboratory"/>
            <person name="Haridas S."/>
            <person name="Hensen N."/>
            <person name="Bonometti L."/>
            <person name="Westerberg I."/>
            <person name="Brannstrom I.O."/>
            <person name="Guillou S."/>
            <person name="Cros-Aarteil S."/>
            <person name="Calhoun S."/>
            <person name="Kuo A."/>
            <person name="Mondo S."/>
            <person name="Pangilinan J."/>
            <person name="Riley R."/>
            <person name="Labutti K."/>
            <person name="Andreopoulos B."/>
            <person name="Lipzen A."/>
            <person name="Chen C."/>
            <person name="Yanf M."/>
            <person name="Daum C."/>
            <person name="Ng V."/>
            <person name="Clum A."/>
            <person name="Steindorff A."/>
            <person name="Ohm R."/>
            <person name="Martin F."/>
            <person name="Silar P."/>
            <person name="Natvig D."/>
            <person name="Lalanne C."/>
            <person name="Gautier V."/>
            <person name="Ament-Velasquez S.L."/>
            <person name="Kruys A."/>
            <person name="Hutchinson M.I."/>
            <person name="Powell A.J."/>
            <person name="Barry K."/>
            <person name="Miller A.N."/>
            <person name="Grigoriev I.V."/>
            <person name="Debuchy R."/>
            <person name="Gladieux P."/>
            <person name="Thoren M.H."/>
            <person name="Johannesson H."/>
        </authorList>
    </citation>
    <scope>NUCLEOTIDE SEQUENCE</scope>
    <source>
        <strain evidence="1">CBS 560.94</strain>
    </source>
</reference>
<dbReference type="RefSeq" id="XP_062677742.1">
    <property type="nucleotide sequence ID" value="XM_062823380.1"/>
</dbReference>
<evidence type="ECO:0000313" key="2">
    <source>
        <dbReference type="Proteomes" id="UP001278500"/>
    </source>
</evidence>
<dbReference type="GeneID" id="87860534"/>
<evidence type="ECO:0000313" key="1">
    <source>
        <dbReference type="EMBL" id="KAK3338291.1"/>
    </source>
</evidence>
<reference evidence="1" key="1">
    <citation type="journal article" date="2023" name="Mol. Phylogenet. Evol.">
        <title>Genome-scale phylogeny and comparative genomics of the fungal order Sordariales.</title>
        <authorList>
            <person name="Hensen N."/>
            <person name="Bonometti L."/>
            <person name="Westerberg I."/>
            <person name="Brannstrom I.O."/>
            <person name="Guillou S."/>
            <person name="Cros-Aarteil S."/>
            <person name="Calhoun S."/>
            <person name="Haridas S."/>
            <person name="Kuo A."/>
            <person name="Mondo S."/>
            <person name="Pangilinan J."/>
            <person name="Riley R."/>
            <person name="LaButti K."/>
            <person name="Andreopoulos B."/>
            <person name="Lipzen A."/>
            <person name="Chen C."/>
            <person name="Yan M."/>
            <person name="Daum C."/>
            <person name="Ng V."/>
            <person name="Clum A."/>
            <person name="Steindorff A."/>
            <person name="Ohm R.A."/>
            <person name="Martin F."/>
            <person name="Silar P."/>
            <person name="Natvig D.O."/>
            <person name="Lalanne C."/>
            <person name="Gautier V."/>
            <person name="Ament-Velasquez S.L."/>
            <person name="Kruys A."/>
            <person name="Hutchinson M.I."/>
            <person name="Powell A.J."/>
            <person name="Barry K."/>
            <person name="Miller A.N."/>
            <person name="Grigoriev I.V."/>
            <person name="Debuchy R."/>
            <person name="Gladieux P."/>
            <person name="Hiltunen Thoren M."/>
            <person name="Johannesson H."/>
        </authorList>
    </citation>
    <scope>NUCLEOTIDE SEQUENCE</scope>
    <source>
        <strain evidence="1">CBS 560.94</strain>
    </source>
</reference>
<comment type="caution">
    <text evidence="1">The sequence shown here is derived from an EMBL/GenBank/DDBJ whole genome shotgun (WGS) entry which is preliminary data.</text>
</comment>
<name>A0AAE0J7B0_9PEZI</name>
<dbReference type="AlphaFoldDB" id="A0AAE0J7B0"/>
<keyword evidence="2" id="KW-1185">Reference proteome</keyword>